<proteinExistence type="predicted"/>
<feature type="region of interest" description="Disordered" evidence="1">
    <location>
        <begin position="127"/>
        <end position="147"/>
    </location>
</feature>
<feature type="compositionally biased region" description="Basic residues" evidence="1">
    <location>
        <begin position="32"/>
        <end position="41"/>
    </location>
</feature>
<evidence type="ECO:0000313" key="3">
    <source>
        <dbReference type="Proteomes" id="UP001178508"/>
    </source>
</evidence>
<dbReference type="EMBL" id="OY660877">
    <property type="protein sequence ID" value="CAJ1072945.1"/>
    <property type="molecule type" value="Genomic_DNA"/>
</dbReference>
<feature type="compositionally biased region" description="Low complexity" evidence="1">
    <location>
        <begin position="200"/>
        <end position="236"/>
    </location>
</feature>
<feature type="compositionally biased region" description="Low complexity" evidence="1">
    <location>
        <begin position="135"/>
        <end position="147"/>
    </location>
</feature>
<dbReference type="InterPro" id="IPR008408">
    <property type="entry name" value="BASP1"/>
</dbReference>
<feature type="compositionally biased region" description="Basic and acidic residues" evidence="1">
    <location>
        <begin position="188"/>
        <end position="199"/>
    </location>
</feature>
<feature type="compositionally biased region" description="Basic and acidic residues" evidence="1">
    <location>
        <begin position="161"/>
        <end position="177"/>
    </location>
</feature>
<keyword evidence="3" id="KW-1185">Reference proteome</keyword>
<sequence length="260" mass="28644">MFDELFHPSNLKTGGGDSTEKSWRYKLCKNMHNKTSRHKHKDTVNVHNNSQQPTRQKQNNKTRTIQKTHTYEWTLFIFMTTKTVKNTSLFSGGETQIVHPAPCACCVHAQSTRVHVRTDACTRRRRIAEPSRTVQQAQAAGRAGEAAKNYSSRYLNLRGAQRERENFSVHEARDSRWEASSAKRRRDTIKGEADAKKTEAPAAPAAKAEAAPAASPDPKPTEAAPAKDAAASSTPAAEPPAKEANATEAPSKDQTVAVQD</sequence>
<feature type="region of interest" description="Disordered" evidence="1">
    <location>
        <begin position="32"/>
        <end position="64"/>
    </location>
</feature>
<feature type="region of interest" description="Disordered" evidence="1">
    <location>
        <begin position="161"/>
        <end position="260"/>
    </location>
</feature>
<evidence type="ECO:0000256" key="1">
    <source>
        <dbReference type="SAM" id="MobiDB-lite"/>
    </source>
</evidence>
<organism evidence="2 3">
    <name type="scientific">Xyrichtys novacula</name>
    <name type="common">Pearly razorfish</name>
    <name type="synonym">Hemipteronotus novacula</name>
    <dbReference type="NCBI Taxonomy" id="13765"/>
    <lineage>
        <taxon>Eukaryota</taxon>
        <taxon>Metazoa</taxon>
        <taxon>Chordata</taxon>
        <taxon>Craniata</taxon>
        <taxon>Vertebrata</taxon>
        <taxon>Euteleostomi</taxon>
        <taxon>Actinopterygii</taxon>
        <taxon>Neopterygii</taxon>
        <taxon>Teleostei</taxon>
        <taxon>Neoteleostei</taxon>
        <taxon>Acanthomorphata</taxon>
        <taxon>Eupercaria</taxon>
        <taxon>Labriformes</taxon>
        <taxon>Labridae</taxon>
        <taxon>Xyrichtys</taxon>
    </lineage>
</organism>
<reference evidence="2" key="1">
    <citation type="submission" date="2023-08" db="EMBL/GenBank/DDBJ databases">
        <authorList>
            <person name="Alioto T."/>
            <person name="Alioto T."/>
            <person name="Gomez Garrido J."/>
        </authorList>
    </citation>
    <scope>NUCLEOTIDE SEQUENCE</scope>
</reference>
<dbReference type="Proteomes" id="UP001178508">
    <property type="component" value="Chromosome 14"/>
</dbReference>
<protein>
    <submittedName>
        <fullName evidence="2">PREDICTED: brain acid soluble protein 1</fullName>
    </submittedName>
</protein>
<name>A0AAV1GI96_XYRNO</name>
<evidence type="ECO:0000313" key="2">
    <source>
        <dbReference type="EMBL" id="CAJ1072945.1"/>
    </source>
</evidence>
<accession>A0AAV1GI96</accession>
<gene>
    <name evidence="2" type="ORF">XNOV1_A028475</name>
</gene>
<feature type="compositionally biased region" description="Polar residues" evidence="1">
    <location>
        <begin position="45"/>
        <end position="57"/>
    </location>
</feature>
<dbReference type="AlphaFoldDB" id="A0AAV1GI96"/>
<dbReference type="Pfam" id="PF05466">
    <property type="entry name" value="BASP1"/>
    <property type="match status" value="1"/>
</dbReference>